<keyword evidence="3 6" id="KW-0812">Transmembrane</keyword>
<dbReference type="GO" id="GO:0016020">
    <property type="term" value="C:membrane"/>
    <property type="evidence" value="ECO:0007669"/>
    <property type="project" value="UniProtKB-SubCell"/>
</dbReference>
<keyword evidence="2" id="KW-0813">Transport</keyword>
<feature type="domain" description="Citrate transporter-like" evidence="7">
    <location>
        <begin position="3"/>
        <end position="272"/>
    </location>
</feature>
<dbReference type="Proteomes" id="UP001154312">
    <property type="component" value="Unassembled WGS sequence"/>
</dbReference>
<proteinExistence type="predicted"/>
<dbReference type="GO" id="GO:0055085">
    <property type="term" value="P:transmembrane transport"/>
    <property type="evidence" value="ECO:0007669"/>
    <property type="project" value="InterPro"/>
</dbReference>
<keyword evidence="9" id="KW-1185">Reference proteome</keyword>
<evidence type="ECO:0000256" key="6">
    <source>
        <dbReference type="SAM" id="Phobius"/>
    </source>
</evidence>
<keyword evidence="5 6" id="KW-0472">Membrane</keyword>
<evidence type="ECO:0000313" key="8">
    <source>
        <dbReference type="EMBL" id="MDF9410084.1"/>
    </source>
</evidence>
<dbReference type="AlphaFoldDB" id="A0A9X4QAC0"/>
<reference evidence="8" key="1">
    <citation type="submission" date="2022-02" db="EMBL/GenBank/DDBJ databases">
        <authorList>
            <person name="Leng L."/>
        </authorList>
    </citation>
    <scope>NUCLEOTIDE SEQUENCE</scope>
    <source>
        <strain evidence="8">JI</strain>
    </source>
</reference>
<feature type="non-terminal residue" evidence="8">
    <location>
        <position position="1"/>
    </location>
</feature>
<dbReference type="EMBL" id="JAKOAV010000072">
    <property type="protein sequence ID" value="MDF9410084.1"/>
    <property type="molecule type" value="Genomic_DNA"/>
</dbReference>
<dbReference type="Pfam" id="PF03600">
    <property type="entry name" value="CitMHS"/>
    <property type="match status" value="1"/>
</dbReference>
<comment type="subcellular location">
    <subcellularLocation>
        <location evidence="1">Membrane</location>
        <topology evidence="1">Multi-pass membrane protein</topology>
    </subcellularLocation>
</comment>
<dbReference type="RefSeq" id="WP_277445630.1">
    <property type="nucleotide sequence ID" value="NZ_JAKOAV010000072.1"/>
</dbReference>
<feature type="transmembrane region" description="Helical" evidence="6">
    <location>
        <begin position="101"/>
        <end position="123"/>
    </location>
</feature>
<protein>
    <recommendedName>
        <fullName evidence="7">Citrate transporter-like domain-containing protein</fullName>
    </recommendedName>
</protein>
<feature type="transmembrane region" description="Helical" evidence="6">
    <location>
        <begin position="230"/>
        <end position="251"/>
    </location>
</feature>
<evidence type="ECO:0000313" key="9">
    <source>
        <dbReference type="Proteomes" id="UP001154312"/>
    </source>
</evidence>
<keyword evidence="4 6" id="KW-1133">Transmembrane helix</keyword>
<evidence type="ECO:0000259" key="7">
    <source>
        <dbReference type="Pfam" id="PF03600"/>
    </source>
</evidence>
<sequence length="346" mass="36554">LELFAKKAVALAGKRAKLIPVVLYILGIFLAAIGPGSIPVMALMAMFSMALAAQMKINPLKLVPIAVSGAAAGGLSPIAPSGIIAINLAAKSGFTDIGIPFFFNSLLSYTLFGIVMYFFFKAYKIDTDAPFKMDDLPKFNRNQIITLAGIAVMVVLVIFGKFNIGLMAFLTAGVLTFLRVADEKQAVSGIPWGILVMVAGVNVLMDVVIKLQGIKMMAAFLGSLMNESTATPILALTSGIMTFFSSTSGVVMPTMIPTVKDILATLGNPQNITATEMISALVNTSQNAGMSPLSTAGALIMAAYGSTFNPSQKEEHKLFVTLFGISVAGLIFMTVGSYFGLFKIFN</sequence>
<evidence type="ECO:0000256" key="2">
    <source>
        <dbReference type="ARBA" id="ARBA00022448"/>
    </source>
</evidence>
<organism evidence="8 9">
    <name type="scientific">Pelotomaculum isophthalicicum JI</name>
    <dbReference type="NCBI Taxonomy" id="947010"/>
    <lineage>
        <taxon>Bacteria</taxon>
        <taxon>Bacillati</taxon>
        <taxon>Bacillota</taxon>
        <taxon>Clostridia</taxon>
        <taxon>Eubacteriales</taxon>
        <taxon>Desulfotomaculaceae</taxon>
        <taxon>Pelotomaculum</taxon>
    </lineage>
</organism>
<feature type="transmembrane region" description="Helical" evidence="6">
    <location>
        <begin position="144"/>
        <end position="170"/>
    </location>
</feature>
<dbReference type="InterPro" id="IPR004680">
    <property type="entry name" value="Cit_transptr-like_dom"/>
</dbReference>
<comment type="caution">
    <text evidence="8">The sequence shown here is derived from an EMBL/GenBank/DDBJ whole genome shotgun (WGS) entry which is preliminary data.</text>
</comment>
<evidence type="ECO:0000256" key="1">
    <source>
        <dbReference type="ARBA" id="ARBA00004141"/>
    </source>
</evidence>
<accession>A0A9X4QAC0</accession>
<name>A0A9X4QAC0_9FIRM</name>
<feature type="transmembrane region" description="Helical" evidence="6">
    <location>
        <begin position="65"/>
        <end position="89"/>
    </location>
</feature>
<evidence type="ECO:0000256" key="3">
    <source>
        <dbReference type="ARBA" id="ARBA00022692"/>
    </source>
</evidence>
<feature type="transmembrane region" description="Helical" evidence="6">
    <location>
        <begin position="190"/>
        <end position="209"/>
    </location>
</feature>
<feature type="transmembrane region" description="Helical" evidence="6">
    <location>
        <begin position="318"/>
        <end position="341"/>
    </location>
</feature>
<evidence type="ECO:0000256" key="4">
    <source>
        <dbReference type="ARBA" id="ARBA00022989"/>
    </source>
</evidence>
<feature type="transmembrane region" description="Helical" evidence="6">
    <location>
        <begin position="21"/>
        <end position="53"/>
    </location>
</feature>
<gene>
    <name evidence="8" type="ORF">L7E55_17380</name>
</gene>
<evidence type="ECO:0000256" key="5">
    <source>
        <dbReference type="ARBA" id="ARBA00023136"/>
    </source>
</evidence>